<sequence length="58" mass="6670">MNIVILYVVVISLILNVILAIKVKMLHDELEEVREATILTKEEVDKLNERLRKLKLGG</sequence>
<dbReference type="HOGENOM" id="CLU_208223_0_0_2"/>
<dbReference type="AlphaFoldDB" id="C7P7S8"/>
<gene>
    <name evidence="1" type="ordered locus">Mefer_0792</name>
</gene>
<keyword evidence="2" id="KW-1185">Reference proteome</keyword>
<proteinExistence type="predicted"/>
<dbReference type="GeneID" id="54763056"/>
<dbReference type="RefSeq" id="WP_015791347.1">
    <property type="nucleotide sequence ID" value="NC_013156.1"/>
</dbReference>
<evidence type="ECO:0000313" key="2">
    <source>
        <dbReference type="Proteomes" id="UP000001495"/>
    </source>
</evidence>
<dbReference type="KEGG" id="mfe:Mefer_0792"/>
<reference evidence="1" key="1">
    <citation type="submission" date="2009-08" db="EMBL/GenBank/DDBJ databases">
        <title>Complete sequence of chromosome of Methanocaldococcus fervens AG86.</title>
        <authorList>
            <consortium name="US DOE Joint Genome Institute"/>
            <person name="Lucas S."/>
            <person name="Copeland A."/>
            <person name="Lapidus A."/>
            <person name="Glavina del Rio T."/>
            <person name="Tice H."/>
            <person name="Bruce D."/>
            <person name="Goodwin L."/>
            <person name="Pitluck S."/>
            <person name="Chertkov O."/>
            <person name="Detter J.C."/>
            <person name="Han C."/>
            <person name="Tapia R."/>
            <person name="Larimer F."/>
            <person name="Land M."/>
            <person name="Hauser L."/>
            <person name="Kyrpides N."/>
            <person name="Ovchinnikova G."/>
            <person name="Lupa-Sieprawska M."/>
            <person name="Whitman W.B."/>
        </authorList>
    </citation>
    <scope>NUCLEOTIDE SEQUENCE [LARGE SCALE GENOMIC DNA]</scope>
    <source>
        <strain evidence="1">AG86</strain>
    </source>
</reference>
<dbReference type="Proteomes" id="UP000001495">
    <property type="component" value="Chromosome"/>
</dbReference>
<evidence type="ECO:0000313" key="1">
    <source>
        <dbReference type="EMBL" id="ACV24610.1"/>
    </source>
</evidence>
<dbReference type="STRING" id="573064.Mefer_0792"/>
<dbReference type="OrthoDB" id="66038at2157"/>
<name>C7P7S8_METFA</name>
<dbReference type="eggNOG" id="arCOG05040">
    <property type="taxonomic scope" value="Archaea"/>
</dbReference>
<protein>
    <submittedName>
        <fullName evidence="1">Uncharacterized protein</fullName>
    </submittedName>
</protein>
<accession>C7P7S8</accession>
<dbReference type="EMBL" id="CP001696">
    <property type="protein sequence ID" value="ACV24610.1"/>
    <property type="molecule type" value="Genomic_DNA"/>
</dbReference>
<organism evidence="1 2">
    <name type="scientific">Methanocaldococcus fervens (strain DSM 4213 / JCM 15782 / AG86)</name>
    <name type="common">Methanococcus fervens</name>
    <dbReference type="NCBI Taxonomy" id="573064"/>
    <lineage>
        <taxon>Archaea</taxon>
        <taxon>Methanobacteriati</taxon>
        <taxon>Methanobacteriota</taxon>
        <taxon>Methanomada group</taxon>
        <taxon>Methanococci</taxon>
        <taxon>Methanococcales</taxon>
        <taxon>Methanocaldococcaceae</taxon>
        <taxon>Methanocaldococcus</taxon>
    </lineage>
</organism>